<evidence type="ECO:0000313" key="4">
    <source>
        <dbReference type="EMBL" id="MCT7661885.1"/>
    </source>
</evidence>
<reference evidence="5" key="1">
    <citation type="submission" date="2023-07" db="EMBL/GenBank/DDBJ databases">
        <authorList>
            <person name="Deng Y."/>
            <person name="Zhang Y.-Q."/>
        </authorList>
    </citation>
    <scope>NUCLEOTIDE SEQUENCE [LARGE SCALE GENOMIC DNA]</scope>
    <source>
        <strain evidence="5">CPCC 205710</strain>
    </source>
</reference>
<dbReference type="EMBL" id="JAODWD010000007">
    <property type="protein sequence ID" value="MCT7661885.1"/>
    <property type="molecule type" value="Genomic_DNA"/>
</dbReference>
<dbReference type="SUPFAM" id="SSF51412">
    <property type="entry name" value="Inosine monophosphate dehydrogenase (IMPDH)"/>
    <property type="match status" value="1"/>
</dbReference>
<keyword evidence="4" id="KW-0503">Monooxygenase</keyword>
<organism evidence="4 5">
    <name type="scientific">Mycobacterium deserti</name>
    <dbReference type="NCBI Taxonomy" id="2978347"/>
    <lineage>
        <taxon>Bacteria</taxon>
        <taxon>Bacillati</taxon>
        <taxon>Actinomycetota</taxon>
        <taxon>Actinomycetes</taxon>
        <taxon>Mycobacteriales</taxon>
        <taxon>Mycobacteriaceae</taxon>
        <taxon>Mycobacterium</taxon>
    </lineage>
</organism>
<dbReference type="PANTHER" id="PTHR32332">
    <property type="entry name" value="2-NITROPROPANE DIOXYGENASE"/>
    <property type="match status" value="1"/>
</dbReference>
<gene>
    <name evidence="4" type="ORF">N4S67_26160</name>
</gene>
<dbReference type="InterPro" id="IPR013785">
    <property type="entry name" value="Aldolase_TIM"/>
</dbReference>
<accession>A0ABT2MKG3</accession>
<keyword evidence="2" id="KW-0288">FMN</keyword>
<evidence type="ECO:0000256" key="2">
    <source>
        <dbReference type="ARBA" id="ARBA00022643"/>
    </source>
</evidence>
<evidence type="ECO:0000256" key="3">
    <source>
        <dbReference type="ARBA" id="ARBA00023002"/>
    </source>
</evidence>
<dbReference type="Gene3D" id="3.20.20.70">
    <property type="entry name" value="Aldolase class I"/>
    <property type="match status" value="1"/>
</dbReference>
<evidence type="ECO:0000313" key="5">
    <source>
        <dbReference type="Proteomes" id="UP001206639"/>
    </source>
</evidence>
<keyword evidence="5" id="KW-1185">Reference proteome</keyword>
<dbReference type="GO" id="GO:0004497">
    <property type="term" value="F:monooxygenase activity"/>
    <property type="evidence" value="ECO:0007669"/>
    <property type="project" value="UniProtKB-KW"/>
</dbReference>
<keyword evidence="1" id="KW-0285">Flavoprotein</keyword>
<dbReference type="Pfam" id="PF03060">
    <property type="entry name" value="NMO"/>
    <property type="match status" value="1"/>
</dbReference>
<protein>
    <submittedName>
        <fullName evidence="4">Nitronate monooxygenase</fullName>
    </submittedName>
</protein>
<sequence>MDLLDRLHLDVPVAQAGMGGGLAGPELATAVAAAGALGTLGLAPAAMLGQAIAQVRDGAPGRAVAVNLLMPFVRRAHVDACVGAGVDVVVLGFGIDRRLIERLASRGVFVLVMVGTEQQARRAVACGADGLIAQGCEAGGHLAGVTPALSFLPHAIRAAAGRPVLLAGGIASAADTSAALTAGADAVVAGSRFLLTTESRAHPEYQRRILAADKTFRTTLFGLGWPAPHRVVANDATRAWCSADGRVALIPRLINRGSGLLAKLPDSVAAKTVGLQTGRLPLFSPIAPTVGMADSSVDHAALYAGETVLRLKSVISARQAVAELAPGGQ</sequence>
<dbReference type="InterPro" id="IPR004136">
    <property type="entry name" value="NMO"/>
</dbReference>
<dbReference type="CDD" id="cd04730">
    <property type="entry name" value="NPD_like"/>
    <property type="match status" value="1"/>
</dbReference>
<dbReference type="Proteomes" id="UP001206639">
    <property type="component" value="Unassembled WGS sequence"/>
</dbReference>
<dbReference type="RefSeq" id="WP_260995957.1">
    <property type="nucleotide sequence ID" value="NZ_JAODWD010000007.1"/>
</dbReference>
<proteinExistence type="predicted"/>
<comment type="caution">
    <text evidence="4">The sequence shown here is derived from an EMBL/GenBank/DDBJ whole genome shotgun (WGS) entry which is preliminary data.</text>
</comment>
<evidence type="ECO:0000256" key="1">
    <source>
        <dbReference type="ARBA" id="ARBA00022630"/>
    </source>
</evidence>
<keyword evidence="3" id="KW-0560">Oxidoreductase</keyword>
<name>A0ABT2MKG3_9MYCO</name>